<protein>
    <submittedName>
        <fullName evidence="1">Uncharacterized protein</fullName>
    </submittedName>
</protein>
<evidence type="ECO:0000313" key="1">
    <source>
        <dbReference type="EMBL" id="MBB0233099.1"/>
    </source>
</evidence>
<organism evidence="1 2">
    <name type="scientific">Streptomyces calidiresistens</name>
    <dbReference type="NCBI Taxonomy" id="1485586"/>
    <lineage>
        <taxon>Bacteria</taxon>
        <taxon>Bacillati</taxon>
        <taxon>Actinomycetota</taxon>
        <taxon>Actinomycetes</taxon>
        <taxon>Kitasatosporales</taxon>
        <taxon>Streptomycetaceae</taxon>
        <taxon>Streptomyces</taxon>
    </lineage>
</organism>
<dbReference type="Proteomes" id="UP000530234">
    <property type="component" value="Unassembled WGS sequence"/>
</dbReference>
<accession>A0A7W3T8W3</accession>
<gene>
    <name evidence="1" type="ORF">FOE67_27305</name>
</gene>
<evidence type="ECO:0000313" key="2">
    <source>
        <dbReference type="Proteomes" id="UP000530234"/>
    </source>
</evidence>
<sequence length="105" mass="11349">MIAFGRRAVRVYRAADRIVARPGEPTAFEVFLARRPLLVAVGAGAPLSALFAATALLCDLREVHLTTWLMQRVDGGGGDRVAAAEFARRVASMRAGPARRDWSSL</sequence>
<name>A0A7W3T8W3_9ACTN</name>
<comment type="caution">
    <text evidence="1">The sequence shown here is derived from an EMBL/GenBank/DDBJ whole genome shotgun (WGS) entry which is preliminary data.</text>
</comment>
<dbReference type="AlphaFoldDB" id="A0A7W3T8W3"/>
<reference evidence="2" key="1">
    <citation type="submission" date="2019-10" db="EMBL/GenBank/DDBJ databases">
        <title>Streptomyces sp. nov., a novel actinobacterium isolated from alkaline environment.</title>
        <authorList>
            <person name="Golinska P."/>
        </authorList>
    </citation>
    <scope>NUCLEOTIDE SEQUENCE [LARGE SCALE GENOMIC DNA]</scope>
    <source>
        <strain evidence="2">DSM 42108</strain>
    </source>
</reference>
<dbReference type="RefSeq" id="WP_182667590.1">
    <property type="nucleotide sequence ID" value="NZ_VKHS01001496.1"/>
</dbReference>
<proteinExistence type="predicted"/>
<dbReference type="EMBL" id="VKHS01001496">
    <property type="protein sequence ID" value="MBB0233099.1"/>
    <property type="molecule type" value="Genomic_DNA"/>
</dbReference>
<keyword evidence="2" id="KW-1185">Reference proteome</keyword>